<protein>
    <submittedName>
        <fullName evidence="3">Uncharacterized protein LOC111013697</fullName>
    </submittedName>
</protein>
<comment type="similarity">
    <text evidence="1">Belongs to the ARG7 family.</text>
</comment>
<accession>A0A6J1CQ37</accession>
<dbReference type="KEGG" id="mcha:111013697"/>
<dbReference type="PANTHER" id="PTHR31374">
    <property type="entry name" value="AUXIN-INDUCED PROTEIN-LIKE-RELATED"/>
    <property type="match status" value="1"/>
</dbReference>
<dbReference type="Pfam" id="PF02519">
    <property type="entry name" value="Auxin_inducible"/>
    <property type="match status" value="1"/>
</dbReference>
<dbReference type="Proteomes" id="UP000504603">
    <property type="component" value="Unplaced"/>
</dbReference>
<name>A0A6J1CQ37_MOMCH</name>
<dbReference type="GeneID" id="111013697"/>
<dbReference type="GO" id="GO:0009733">
    <property type="term" value="P:response to auxin"/>
    <property type="evidence" value="ECO:0007669"/>
    <property type="project" value="InterPro"/>
</dbReference>
<reference evidence="3" key="1">
    <citation type="submission" date="2025-08" db="UniProtKB">
        <authorList>
            <consortium name="RefSeq"/>
        </authorList>
    </citation>
    <scope>IDENTIFICATION</scope>
    <source>
        <strain evidence="3">OHB3-1</strain>
    </source>
</reference>
<sequence length="142" mass="16235">MYIYTLQCLLNTIPSLSLSRSLIAKLHTENMKGRFIRACVNKWRKIGSKVVPCTACEHCCQWVLWSPLHEDCFIPSDVPKGHLVVYVGENNRRFVIKISLLNHPLFKALLDQAQDEFDFTANSKLCIPCDESLFLSVVHRAS</sequence>
<dbReference type="RefSeq" id="XP_022143895.1">
    <property type="nucleotide sequence ID" value="XM_022288203.1"/>
</dbReference>
<evidence type="ECO:0000256" key="1">
    <source>
        <dbReference type="ARBA" id="ARBA00006974"/>
    </source>
</evidence>
<evidence type="ECO:0000313" key="3">
    <source>
        <dbReference type="RefSeq" id="XP_022143895.1"/>
    </source>
</evidence>
<dbReference type="PANTHER" id="PTHR31374:SF9">
    <property type="entry name" value="AUXIN-RESPONSIVE FAMILY PROTEIN"/>
    <property type="match status" value="1"/>
</dbReference>
<keyword evidence="2" id="KW-1185">Reference proteome</keyword>
<gene>
    <name evidence="3" type="primary">LOC111013697</name>
</gene>
<dbReference type="AlphaFoldDB" id="A0A6J1CQ37"/>
<dbReference type="OrthoDB" id="1840940at2759"/>
<evidence type="ECO:0000313" key="2">
    <source>
        <dbReference type="Proteomes" id="UP000504603"/>
    </source>
</evidence>
<dbReference type="InterPro" id="IPR003676">
    <property type="entry name" value="SAUR_fam"/>
</dbReference>
<proteinExistence type="inferred from homology"/>
<organism evidence="2 3">
    <name type="scientific">Momordica charantia</name>
    <name type="common">Bitter gourd</name>
    <name type="synonym">Balsam pear</name>
    <dbReference type="NCBI Taxonomy" id="3673"/>
    <lineage>
        <taxon>Eukaryota</taxon>
        <taxon>Viridiplantae</taxon>
        <taxon>Streptophyta</taxon>
        <taxon>Embryophyta</taxon>
        <taxon>Tracheophyta</taxon>
        <taxon>Spermatophyta</taxon>
        <taxon>Magnoliopsida</taxon>
        <taxon>eudicotyledons</taxon>
        <taxon>Gunneridae</taxon>
        <taxon>Pentapetalae</taxon>
        <taxon>rosids</taxon>
        <taxon>fabids</taxon>
        <taxon>Cucurbitales</taxon>
        <taxon>Cucurbitaceae</taxon>
        <taxon>Momordiceae</taxon>
        <taxon>Momordica</taxon>
    </lineage>
</organism>